<dbReference type="Pfam" id="PF00542">
    <property type="entry name" value="Ribosomal_L12"/>
    <property type="match status" value="1"/>
</dbReference>
<dbReference type="RefSeq" id="WP_075472270.1">
    <property type="nucleotide sequence ID" value="NZ_CP135003.1"/>
</dbReference>
<dbReference type="PANTHER" id="PTHR45987">
    <property type="entry name" value="39S RIBOSOMAL PROTEIN L12"/>
    <property type="match status" value="1"/>
</dbReference>
<dbReference type="InterPro" id="IPR000206">
    <property type="entry name" value="Ribosomal_bL12"/>
</dbReference>
<comment type="function">
    <text evidence="4">Forms part of the ribosomal stalk which helps the ribosome interact with GTP-bound translation factors. Is thus essential for accurate translation.</text>
</comment>
<evidence type="ECO:0000259" key="5">
    <source>
        <dbReference type="Pfam" id="PF00542"/>
    </source>
</evidence>
<comment type="subunit">
    <text evidence="4">Homodimer. Part of the ribosomal stalk of the 50S ribosomal subunit. Forms a multimeric L10(L12)X complex, where L10 forms an elongated spine to which 2 to 4 L12 dimers bind in a sequential fashion. Binds GTP-bound translation factors.</text>
</comment>
<dbReference type="PATRIC" id="fig|98804.3.peg.18"/>
<dbReference type="Pfam" id="PF16320">
    <property type="entry name" value="Ribosomal_L12_N"/>
    <property type="match status" value="1"/>
</dbReference>
<gene>
    <name evidence="4 7" type="primary">rplL</name>
    <name evidence="7" type="ORF">BTSPAZIEG_0019</name>
</gene>
<dbReference type="AlphaFoldDB" id="A0A160SWJ0"/>
<feature type="domain" description="Large ribosomal subunit protein bL12 C-terminal" evidence="5">
    <location>
        <begin position="56"/>
        <end position="121"/>
    </location>
</feature>
<dbReference type="GO" id="GO:0006412">
    <property type="term" value="P:translation"/>
    <property type="evidence" value="ECO:0007669"/>
    <property type="project" value="UniProtKB-UniRule"/>
</dbReference>
<evidence type="ECO:0000259" key="6">
    <source>
        <dbReference type="Pfam" id="PF16320"/>
    </source>
</evidence>
<reference evidence="8" key="1">
    <citation type="submission" date="2015-10" db="EMBL/GenBank/DDBJ databases">
        <authorList>
            <person name="Manzano-Marin A."/>
            <person name="Manzano-Marin A."/>
        </authorList>
    </citation>
    <scope>NUCLEOTIDE SEQUENCE [LARGE SCALE GENOMIC DNA]</scope>
    <source>
        <strain evidence="8">BTs</strain>
    </source>
</reference>
<dbReference type="STRING" id="98804.BTSPAZIEG_0019"/>
<dbReference type="InterPro" id="IPR008932">
    <property type="entry name" value="Ribosomal_bL12_oligo"/>
</dbReference>
<dbReference type="InterPro" id="IPR036235">
    <property type="entry name" value="Ribosomal_bL12_oligo_N_sf"/>
</dbReference>
<evidence type="ECO:0000256" key="4">
    <source>
        <dbReference type="HAMAP-Rule" id="MF_00368"/>
    </source>
</evidence>
<dbReference type="Proteomes" id="UP000243633">
    <property type="component" value="Chromosome 1"/>
</dbReference>
<dbReference type="SUPFAM" id="SSF48300">
    <property type="entry name" value="Ribosomal protein L7/12, oligomerisation (N-terminal) domain"/>
    <property type="match status" value="1"/>
</dbReference>
<sequence length="122" mass="13265">MSLTTEEIITAISKMSITDVMSLITKIEKKFGVSAIAPIQNSQTTETNIKEEKTEFNVKLISIGPNKVSVIKAIRATTGLGLKESKDLVESAPILVKEHVTKEESENLKKILIDAGAQAEIL</sequence>
<name>A0A160SWJ0_BUCTT</name>
<keyword evidence="3 4" id="KW-0687">Ribonucleoprotein</keyword>
<dbReference type="NCBIfam" id="TIGR00855">
    <property type="entry name" value="L12"/>
    <property type="match status" value="1"/>
</dbReference>
<evidence type="ECO:0000313" key="8">
    <source>
        <dbReference type="Proteomes" id="UP000243633"/>
    </source>
</evidence>
<dbReference type="OrthoDB" id="9811748at2"/>
<evidence type="ECO:0000313" key="7">
    <source>
        <dbReference type="EMBL" id="CUR53010.1"/>
    </source>
</evidence>
<evidence type="ECO:0000256" key="2">
    <source>
        <dbReference type="ARBA" id="ARBA00022980"/>
    </source>
</evidence>
<keyword evidence="8" id="KW-1185">Reference proteome</keyword>
<keyword evidence="2 4" id="KW-0689">Ribosomal protein</keyword>
<dbReference type="EMBL" id="LN890285">
    <property type="protein sequence ID" value="CUR53010.1"/>
    <property type="molecule type" value="Genomic_DNA"/>
</dbReference>
<feature type="domain" description="Large ribosomal subunit protein bL12 oligomerization" evidence="6">
    <location>
        <begin position="4"/>
        <end position="39"/>
    </location>
</feature>
<dbReference type="InterPro" id="IPR014719">
    <property type="entry name" value="Ribosomal_bL12_C/ClpS-like"/>
</dbReference>
<dbReference type="SUPFAM" id="SSF54736">
    <property type="entry name" value="ClpS-like"/>
    <property type="match status" value="1"/>
</dbReference>
<dbReference type="InterPro" id="IPR013823">
    <property type="entry name" value="Ribosomal_bL12_C"/>
</dbReference>
<comment type="similarity">
    <text evidence="1 4">Belongs to the bacterial ribosomal protein bL12 family.</text>
</comment>
<protein>
    <recommendedName>
        <fullName evidence="4">Large ribosomal subunit protein bL12</fullName>
    </recommendedName>
</protein>
<dbReference type="GO" id="GO:0022625">
    <property type="term" value="C:cytosolic large ribosomal subunit"/>
    <property type="evidence" value="ECO:0007669"/>
    <property type="project" value="TreeGrafter"/>
</dbReference>
<evidence type="ECO:0000256" key="1">
    <source>
        <dbReference type="ARBA" id="ARBA00007197"/>
    </source>
</evidence>
<proteinExistence type="inferred from homology"/>
<dbReference type="Gene3D" id="3.30.1390.10">
    <property type="match status" value="1"/>
</dbReference>
<dbReference type="Gene3D" id="1.20.5.710">
    <property type="entry name" value="Single helix bin"/>
    <property type="match status" value="1"/>
</dbReference>
<accession>A0A160SWJ0</accession>
<dbReference type="HAMAP" id="MF_00368">
    <property type="entry name" value="Ribosomal_bL12"/>
    <property type="match status" value="1"/>
</dbReference>
<organism evidence="7 8">
    <name type="scientific">Buchnera aphidicola subsp. Tuberolachnus salignus</name>
    <dbReference type="NCBI Taxonomy" id="98804"/>
    <lineage>
        <taxon>Bacteria</taxon>
        <taxon>Pseudomonadati</taxon>
        <taxon>Pseudomonadota</taxon>
        <taxon>Gammaproteobacteria</taxon>
        <taxon>Enterobacterales</taxon>
        <taxon>Erwiniaceae</taxon>
        <taxon>Buchnera</taxon>
    </lineage>
</organism>
<dbReference type="FunFam" id="3.30.1390.10:FF:000001">
    <property type="entry name" value="50S ribosomal protein L7/L12"/>
    <property type="match status" value="1"/>
</dbReference>
<dbReference type="GO" id="GO:0003735">
    <property type="term" value="F:structural constituent of ribosome"/>
    <property type="evidence" value="ECO:0007669"/>
    <property type="project" value="InterPro"/>
</dbReference>
<dbReference type="CDD" id="cd00387">
    <property type="entry name" value="Ribosomal_L7_L12"/>
    <property type="match status" value="1"/>
</dbReference>
<evidence type="ECO:0000256" key="3">
    <source>
        <dbReference type="ARBA" id="ARBA00023274"/>
    </source>
</evidence>
<dbReference type="GO" id="GO:0003729">
    <property type="term" value="F:mRNA binding"/>
    <property type="evidence" value="ECO:0007669"/>
    <property type="project" value="TreeGrafter"/>
</dbReference>
<dbReference type="PANTHER" id="PTHR45987:SF4">
    <property type="entry name" value="LARGE RIBOSOMAL SUBUNIT PROTEIN BL12M"/>
    <property type="match status" value="1"/>
</dbReference>